<dbReference type="EC" id="3.2.1.45" evidence="5 12"/>
<keyword evidence="8 12" id="KW-0746">Sphingolipid metabolism</keyword>
<dbReference type="GO" id="GO:0030163">
    <property type="term" value="P:protein catabolic process"/>
    <property type="evidence" value="ECO:0007669"/>
    <property type="project" value="UniProtKB-ARBA"/>
</dbReference>
<dbReference type="PANTHER" id="PTHR11069">
    <property type="entry name" value="GLUCOSYLCERAMIDASE"/>
    <property type="match status" value="1"/>
</dbReference>
<dbReference type="Proteomes" id="UP001187531">
    <property type="component" value="Unassembled WGS sequence"/>
</dbReference>
<accession>A0AA88IBG3</accession>
<dbReference type="GO" id="GO:0005102">
    <property type="term" value="F:signaling receptor binding"/>
    <property type="evidence" value="ECO:0007669"/>
    <property type="project" value="UniProtKB-ARBA"/>
</dbReference>
<comment type="similarity">
    <text evidence="4 12">Belongs to the glycosyl hydrolase 30 family.</text>
</comment>
<protein>
    <recommendedName>
        <fullName evidence="5 12">Glucosylceramidase</fullName>
        <ecNumber evidence="5 12">3.2.1.45</ecNumber>
    </recommendedName>
</protein>
<evidence type="ECO:0000256" key="11">
    <source>
        <dbReference type="ARBA" id="ARBA00051345"/>
    </source>
</evidence>
<comment type="pathway">
    <text evidence="3">Sphingolipid metabolism.</text>
</comment>
<feature type="signal peptide" evidence="13">
    <location>
        <begin position="1"/>
        <end position="17"/>
    </location>
</feature>
<dbReference type="GO" id="GO:0008202">
    <property type="term" value="P:steroid metabolic process"/>
    <property type="evidence" value="ECO:0007669"/>
    <property type="project" value="UniProtKB-ARBA"/>
</dbReference>
<dbReference type="EMBL" id="JAVRJZ010000006">
    <property type="protein sequence ID" value="KAK2721156.1"/>
    <property type="molecule type" value="Genomic_DNA"/>
</dbReference>
<dbReference type="GO" id="GO:0016758">
    <property type="term" value="F:hexosyltransferase activity"/>
    <property type="evidence" value="ECO:0007669"/>
    <property type="project" value="UniProtKB-ARBA"/>
</dbReference>
<dbReference type="SUPFAM" id="SSF51445">
    <property type="entry name" value="(Trans)glycosidases"/>
    <property type="match status" value="1"/>
</dbReference>
<comment type="catalytic activity">
    <reaction evidence="10">
        <text>a beta-D-glucosylceramide + H2O = an N-acyl-sphingoid base + D-glucose</text>
        <dbReference type="Rhea" id="RHEA:81447"/>
        <dbReference type="ChEBI" id="CHEBI:4167"/>
        <dbReference type="ChEBI" id="CHEBI:15377"/>
        <dbReference type="ChEBI" id="CHEBI:83264"/>
        <dbReference type="ChEBI" id="CHEBI:83273"/>
    </reaction>
    <physiologicalReaction direction="left-to-right" evidence="10">
        <dbReference type="Rhea" id="RHEA:81448"/>
    </physiologicalReaction>
</comment>
<feature type="domain" description="Glycosyl hydrolase family 30 beta sandwich" evidence="15">
    <location>
        <begin position="439"/>
        <end position="500"/>
    </location>
</feature>
<evidence type="ECO:0000256" key="12">
    <source>
        <dbReference type="RuleBase" id="RU361188"/>
    </source>
</evidence>
<dbReference type="SUPFAM" id="SSF51011">
    <property type="entry name" value="Glycosyl hydrolase domain"/>
    <property type="match status" value="1"/>
</dbReference>
<keyword evidence="6 13" id="KW-0732">Signal</keyword>
<evidence type="ECO:0000256" key="9">
    <source>
        <dbReference type="ARBA" id="ARBA00023098"/>
    </source>
</evidence>
<dbReference type="GO" id="GO:0004348">
    <property type="term" value="F:glucosylceramidase activity"/>
    <property type="evidence" value="ECO:0007669"/>
    <property type="project" value="UniProtKB-EC"/>
</dbReference>
<dbReference type="PRINTS" id="PR00843">
    <property type="entry name" value="GLHYDRLASE30"/>
</dbReference>
<keyword evidence="17" id="KW-1185">Reference proteome</keyword>
<dbReference type="PANTHER" id="PTHR11069:SF23">
    <property type="entry name" value="LYSOSOMAL ACID GLUCOSYLCERAMIDASE"/>
    <property type="match status" value="1"/>
</dbReference>
<reference evidence="16" key="1">
    <citation type="submission" date="2023-07" db="EMBL/GenBank/DDBJ databases">
        <title>Chromosome-level genome assembly of Artemia franciscana.</title>
        <authorList>
            <person name="Jo E."/>
        </authorList>
    </citation>
    <scope>NUCLEOTIDE SEQUENCE</scope>
    <source>
        <tissue evidence="16">Whole body</tissue>
    </source>
</reference>
<sequence length="502" mass="56501">MVLFIIIHLLMMNYGAAEPCISRYYGYNSFVCVCNSTYCDSVEDVTVDAGFATVVSSSLSEHRLKHTKVGFNNVNNNGTKLIVNRNIKMQEVFGFGGSFTDSATFNIAQLSESAQERLLGSYYGPGSAEYTLGRMNIGGCDFSSRLYTYADLEGDITLSSFALQEEDLMYKIPMIKRAQTMSNREIKLIASAWSAPAWMKSNNALYDKGYLLPEYWQVWADYILKFLDSYAGNGIHFWGITPQNEPINGNIPGFTFNCMGWNATTQTNWVAHHFGPTLWNGGYSNLSVMIMDDQRFLLPGWAETVVSNPEAEQYVSGIAVHWYFDRSTPPSFLDETHNALPDYFILSTEACAGDNIWEDSVALGSWDRAEDYMHDIIEDLNHWVVGWIDWNLALNPEGGPNWAENFVDSPIIVNATADEFYRNPMFYAMAHVSKFVTPGSIRIETMLLDSDLECVGFERLDGSTVILILNRSEEDELLIISDGSQGNLEFAIPKRSIHTVIY</sequence>
<dbReference type="Gene3D" id="3.20.20.80">
    <property type="entry name" value="Glycosidases"/>
    <property type="match status" value="1"/>
</dbReference>
<dbReference type="GO" id="GO:0010605">
    <property type="term" value="P:negative regulation of macromolecule metabolic process"/>
    <property type="evidence" value="ECO:0007669"/>
    <property type="project" value="UniProtKB-ARBA"/>
</dbReference>
<dbReference type="InterPro" id="IPR033452">
    <property type="entry name" value="GH30_C"/>
</dbReference>
<gene>
    <name evidence="16" type="ORF">QYM36_003432</name>
</gene>
<comment type="pathway">
    <text evidence="2">Lipid metabolism; sphingolipid metabolism.</text>
</comment>
<dbReference type="AlphaFoldDB" id="A0AA88IBG3"/>
<evidence type="ECO:0000256" key="10">
    <source>
        <dbReference type="ARBA" id="ARBA00050474"/>
    </source>
</evidence>
<dbReference type="GO" id="GO:0007040">
    <property type="term" value="P:lysosome organization"/>
    <property type="evidence" value="ECO:0007669"/>
    <property type="project" value="UniProtKB-ARBA"/>
</dbReference>
<evidence type="ECO:0000256" key="5">
    <source>
        <dbReference type="ARBA" id="ARBA00012658"/>
    </source>
</evidence>
<keyword evidence="12" id="KW-0326">Glycosidase</keyword>
<evidence type="ECO:0000256" key="4">
    <source>
        <dbReference type="ARBA" id="ARBA00005382"/>
    </source>
</evidence>
<dbReference type="GO" id="GO:0005774">
    <property type="term" value="C:vacuolar membrane"/>
    <property type="evidence" value="ECO:0007669"/>
    <property type="project" value="UniProtKB-ARBA"/>
</dbReference>
<dbReference type="GO" id="GO:0032006">
    <property type="term" value="P:regulation of TOR signaling"/>
    <property type="evidence" value="ECO:0007669"/>
    <property type="project" value="UniProtKB-ARBA"/>
</dbReference>
<dbReference type="InterPro" id="IPR001139">
    <property type="entry name" value="Glyco_hydro_30"/>
</dbReference>
<comment type="catalytic activity">
    <reaction evidence="11">
        <text>an N-acyl-1-beta-D-glucosyl-15-methylhexadecasphing-4-enine + H2O = an N-acyl-15-methylhexadecasphing-4-enine + D-glucose</text>
        <dbReference type="Rhea" id="RHEA:34755"/>
        <dbReference type="ChEBI" id="CHEBI:4167"/>
        <dbReference type="ChEBI" id="CHEBI:15377"/>
        <dbReference type="ChEBI" id="CHEBI:70815"/>
        <dbReference type="ChEBI" id="CHEBI:70846"/>
    </reaction>
    <physiologicalReaction direction="left-to-right" evidence="11">
        <dbReference type="Rhea" id="RHEA:34756"/>
    </physiologicalReaction>
</comment>
<evidence type="ECO:0000259" key="15">
    <source>
        <dbReference type="Pfam" id="PF17189"/>
    </source>
</evidence>
<evidence type="ECO:0000256" key="3">
    <source>
        <dbReference type="ARBA" id="ARBA00004991"/>
    </source>
</evidence>
<dbReference type="FunFam" id="3.20.20.80:FF:000030">
    <property type="entry name" value="Lysosomal acid glucosylceramidase"/>
    <property type="match status" value="1"/>
</dbReference>
<feature type="chain" id="PRO_5041648673" description="Glucosylceramidase" evidence="13">
    <location>
        <begin position="18"/>
        <end position="502"/>
    </location>
</feature>
<dbReference type="GO" id="GO:0006680">
    <property type="term" value="P:glucosylceramide catabolic process"/>
    <property type="evidence" value="ECO:0007669"/>
    <property type="project" value="UniProtKB-ARBA"/>
</dbReference>
<evidence type="ECO:0000256" key="7">
    <source>
        <dbReference type="ARBA" id="ARBA00022801"/>
    </source>
</evidence>
<evidence type="ECO:0000256" key="13">
    <source>
        <dbReference type="SAM" id="SignalP"/>
    </source>
</evidence>
<organism evidence="16 17">
    <name type="scientific">Artemia franciscana</name>
    <name type="common">Brine shrimp</name>
    <name type="synonym">Artemia sanfranciscana</name>
    <dbReference type="NCBI Taxonomy" id="6661"/>
    <lineage>
        <taxon>Eukaryota</taxon>
        <taxon>Metazoa</taxon>
        <taxon>Ecdysozoa</taxon>
        <taxon>Arthropoda</taxon>
        <taxon>Crustacea</taxon>
        <taxon>Branchiopoda</taxon>
        <taxon>Anostraca</taxon>
        <taxon>Artemiidae</taxon>
        <taxon>Artemia</taxon>
    </lineage>
</organism>
<name>A0AA88IBG3_ARTSF</name>
<evidence type="ECO:0000259" key="14">
    <source>
        <dbReference type="Pfam" id="PF02055"/>
    </source>
</evidence>
<evidence type="ECO:0000256" key="1">
    <source>
        <dbReference type="ARBA" id="ARBA00001013"/>
    </source>
</evidence>
<dbReference type="GO" id="GO:0051246">
    <property type="term" value="P:regulation of protein metabolic process"/>
    <property type="evidence" value="ECO:0007669"/>
    <property type="project" value="UniProtKB-ARBA"/>
</dbReference>
<evidence type="ECO:0000313" key="16">
    <source>
        <dbReference type="EMBL" id="KAK2721156.1"/>
    </source>
</evidence>
<dbReference type="Pfam" id="PF02055">
    <property type="entry name" value="Glyco_hydro_30"/>
    <property type="match status" value="1"/>
</dbReference>
<dbReference type="GO" id="GO:0006066">
    <property type="term" value="P:alcohol metabolic process"/>
    <property type="evidence" value="ECO:0007669"/>
    <property type="project" value="UniProtKB-ARBA"/>
</dbReference>
<dbReference type="InterPro" id="IPR033453">
    <property type="entry name" value="Glyco_hydro_30_TIM-barrel"/>
</dbReference>
<feature type="domain" description="Glycosyl hydrolase family 30 TIM-barrel" evidence="14">
    <location>
        <begin position="93"/>
        <end position="436"/>
    </location>
</feature>
<evidence type="ECO:0000256" key="6">
    <source>
        <dbReference type="ARBA" id="ARBA00022729"/>
    </source>
</evidence>
<comment type="caution">
    <text evidence="16">The sequence shown here is derived from an EMBL/GenBank/DDBJ whole genome shotgun (WGS) entry which is preliminary data.</text>
</comment>
<dbReference type="GO" id="GO:0005764">
    <property type="term" value="C:lysosome"/>
    <property type="evidence" value="ECO:0007669"/>
    <property type="project" value="UniProtKB-ARBA"/>
</dbReference>
<dbReference type="GO" id="GO:0042391">
    <property type="term" value="P:regulation of membrane potential"/>
    <property type="evidence" value="ECO:0007669"/>
    <property type="project" value="UniProtKB-ARBA"/>
</dbReference>
<dbReference type="Pfam" id="PF17189">
    <property type="entry name" value="Glyco_hydro_30C"/>
    <property type="match status" value="1"/>
</dbReference>
<keyword evidence="7 12" id="KW-0378">Hydrolase</keyword>
<proteinExistence type="inferred from homology"/>
<comment type="catalytic activity">
    <reaction evidence="1">
        <text>a beta-D-glucosyl-(1&lt;-&gt;1')-N-acylsphing-4-enine + H2O = an N-acylsphing-4-enine + D-glucose</text>
        <dbReference type="Rhea" id="RHEA:13269"/>
        <dbReference type="ChEBI" id="CHEBI:4167"/>
        <dbReference type="ChEBI" id="CHEBI:15377"/>
        <dbReference type="ChEBI" id="CHEBI:22801"/>
        <dbReference type="ChEBI" id="CHEBI:52639"/>
        <dbReference type="EC" id="3.2.1.45"/>
    </reaction>
    <physiologicalReaction direction="left-to-right" evidence="1">
        <dbReference type="Rhea" id="RHEA:13270"/>
    </physiologicalReaction>
</comment>
<evidence type="ECO:0000313" key="17">
    <source>
        <dbReference type="Proteomes" id="UP001187531"/>
    </source>
</evidence>
<evidence type="ECO:0000256" key="2">
    <source>
        <dbReference type="ARBA" id="ARBA00004760"/>
    </source>
</evidence>
<dbReference type="GO" id="GO:0016241">
    <property type="term" value="P:regulation of macroautophagy"/>
    <property type="evidence" value="ECO:0007669"/>
    <property type="project" value="UniProtKB-ARBA"/>
</dbReference>
<dbReference type="GO" id="GO:0006914">
    <property type="term" value="P:autophagy"/>
    <property type="evidence" value="ECO:0007669"/>
    <property type="project" value="UniProtKB-ARBA"/>
</dbReference>
<evidence type="ECO:0000256" key="8">
    <source>
        <dbReference type="ARBA" id="ARBA00022919"/>
    </source>
</evidence>
<keyword evidence="9 12" id="KW-0443">Lipid metabolism</keyword>
<dbReference type="InterPro" id="IPR017853">
    <property type="entry name" value="GH"/>
</dbReference>